<dbReference type="Gene3D" id="1.20.1440.110">
    <property type="entry name" value="acylaminoacyl peptidase"/>
    <property type="match status" value="1"/>
</dbReference>
<comment type="caution">
    <text evidence="2">The sequence shown here is derived from an EMBL/GenBank/DDBJ whole genome shotgun (WGS) entry which is preliminary data.</text>
</comment>
<dbReference type="SUPFAM" id="SSF53474">
    <property type="entry name" value="alpha/beta-Hydrolases"/>
    <property type="match status" value="1"/>
</dbReference>
<dbReference type="Proteomes" id="UP000773614">
    <property type="component" value="Unassembled WGS sequence"/>
</dbReference>
<dbReference type="InterPro" id="IPR010520">
    <property type="entry name" value="FrsA-like"/>
</dbReference>
<proteinExistence type="predicted"/>
<accession>A0A964T441</accession>
<dbReference type="OrthoDB" id="217645at2"/>
<dbReference type="RefSeq" id="WP_161139928.1">
    <property type="nucleotide sequence ID" value="NZ_SPKJ01000017.1"/>
</dbReference>
<dbReference type="AlphaFoldDB" id="A0A964T441"/>
<evidence type="ECO:0000313" key="3">
    <source>
        <dbReference type="Proteomes" id="UP000773614"/>
    </source>
</evidence>
<dbReference type="InterPro" id="IPR050261">
    <property type="entry name" value="FrsA_esterase"/>
</dbReference>
<evidence type="ECO:0000256" key="1">
    <source>
        <dbReference type="ARBA" id="ARBA00022801"/>
    </source>
</evidence>
<dbReference type="InterPro" id="IPR029058">
    <property type="entry name" value="AB_hydrolase_fold"/>
</dbReference>
<dbReference type="Gene3D" id="3.40.50.1820">
    <property type="entry name" value="alpha/beta hydrolase"/>
    <property type="match status" value="1"/>
</dbReference>
<dbReference type="Pfam" id="PF06500">
    <property type="entry name" value="FrsA-like"/>
    <property type="match status" value="1"/>
</dbReference>
<dbReference type="PANTHER" id="PTHR22946">
    <property type="entry name" value="DIENELACTONE HYDROLASE DOMAIN-CONTAINING PROTEIN-RELATED"/>
    <property type="match status" value="1"/>
</dbReference>
<reference evidence="2" key="1">
    <citation type="submission" date="2019-03" db="EMBL/GenBank/DDBJ databases">
        <title>Afifella sp. nov., isolated from activated sludge.</title>
        <authorList>
            <person name="Li Q."/>
            <person name="Liu Y."/>
        </authorList>
    </citation>
    <scope>NUCLEOTIDE SEQUENCE</scope>
    <source>
        <strain evidence="2">L72</strain>
    </source>
</reference>
<gene>
    <name evidence="2" type="ORF">E4O86_07635</name>
</gene>
<keyword evidence="3" id="KW-1185">Reference proteome</keyword>
<organism evidence="2 3">
    <name type="scientific">Propylenella binzhouense</name>
    <dbReference type="NCBI Taxonomy" id="2555902"/>
    <lineage>
        <taxon>Bacteria</taxon>
        <taxon>Pseudomonadati</taxon>
        <taxon>Pseudomonadota</taxon>
        <taxon>Alphaproteobacteria</taxon>
        <taxon>Hyphomicrobiales</taxon>
        <taxon>Propylenellaceae</taxon>
        <taxon>Propylenella</taxon>
    </lineage>
</organism>
<evidence type="ECO:0000313" key="2">
    <source>
        <dbReference type="EMBL" id="MYZ47582.1"/>
    </source>
</evidence>
<name>A0A964T441_9HYPH</name>
<dbReference type="GO" id="GO:0016787">
    <property type="term" value="F:hydrolase activity"/>
    <property type="evidence" value="ECO:0007669"/>
    <property type="project" value="UniProtKB-KW"/>
</dbReference>
<sequence length="392" mass="43573">MPVERGPWIDTFPGNFLWSNATLIMKGMAPYGVVALEEIDRACERLRPRQGDQSAWWEEWGALARTVEAIAEQAAAEGNDRTAGNYYYRAAHYHYNAERFVPPGEAKRAMSRIAYRCYHEGIRRRYPEIEFVEVPYEGASLPALFLPAQRADGPAPTVVVVNGMDNSKEMSIIFAGLEFARRGFNTLSLDGPGQGESLRIRGIHSRYDYEAAGTAAYDYLAGRAEVDGKRVAIMGYSFGGYYSSRVAAFEPRYAACIALSALHWDLAGWQLRIKQKTESDPKAIGQSNFQFQWVVDAGTPDEAIEIARKFSLEGVAERIACPFLVTHGGNDRIVPVENAPRLYEAVGARDKSIRIFSMEEGGAEHAHVDNRQVGIDYAADWLASRIGTSSPR</sequence>
<protein>
    <submittedName>
        <fullName evidence="2">Alpha/beta fold hydrolase</fullName>
    </submittedName>
</protein>
<dbReference type="EMBL" id="SPKJ01000017">
    <property type="protein sequence ID" value="MYZ47582.1"/>
    <property type="molecule type" value="Genomic_DNA"/>
</dbReference>
<dbReference type="PANTHER" id="PTHR22946:SF12">
    <property type="entry name" value="CONIDIAL PIGMENT BIOSYNTHESIS PROTEIN AYG1 (AFU_ORTHOLOGUE AFUA_2G17550)"/>
    <property type="match status" value="1"/>
</dbReference>
<keyword evidence="1 2" id="KW-0378">Hydrolase</keyword>